<dbReference type="Pfam" id="PF00732">
    <property type="entry name" value="GMC_oxred_N"/>
    <property type="match status" value="1"/>
</dbReference>
<accession>A0A9P0K0U7</accession>
<feature type="binding site" evidence="3">
    <location>
        <position position="205"/>
    </location>
    <ligand>
        <name>FAD</name>
        <dbReference type="ChEBI" id="CHEBI:57692"/>
    </ligand>
</feature>
<dbReference type="OrthoDB" id="269227at2759"/>
<dbReference type="Gene3D" id="3.50.50.60">
    <property type="entry name" value="FAD/NAD(P)-binding domain"/>
    <property type="match status" value="1"/>
</dbReference>
<evidence type="ECO:0000313" key="6">
    <source>
        <dbReference type="EMBL" id="CAH1961416.1"/>
    </source>
</evidence>
<keyword evidence="7" id="KW-1185">Reference proteome</keyword>
<dbReference type="GO" id="GO:0050660">
    <property type="term" value="F:flavin adenine dinucleotide binding"/>
    <property type="evidence" value="ECO:0007669"/>
    <property type="project" value="InterPro"/>
</dbReference>
<name>A0A9P0K0U7_ACAOB</name>
<dbReference type="PIRSF" id="PIRSF000137">
    <property type="entry name" value="Alcohol_oxidase"/>
    <property type="match status" value="1"/>
</dbReference>
<dbReference type="AlphaFoldDB" id="A0A9P0K0U7"/>
<dbReference type="PANTHER" id="PTHR11552:SF158">
    <property type="entry name" value="GH23626P-RELATED"/>
    <property type="match status" value="1"/>
</dbReference>
<organism evidence="6 7">
    <name type="scientific">Acanthoscelides obtectus</name>
    <name type="common">Bean weevil</name>
    <name type="synonym">Bruchus obtectus</name>
    <dbReference type="NCBI Taxonomy" id="200917"/>
    <lineage>
        <taxon>Eukaryota</taxon>
        <taxon>Metazoa</taxon>
        <taxon>Ecdysozoa</taxon>
        <taxon>Arthropoda</taxon>
        <taxon>Hexapoda</taxon>
        <taxon>Insecta</taxon>
        <taxon>Pterygota</taxon>
        <taxon>Neoptera</taxon>
        <taxon>Endopterygota</taxon>
        <taxon>Coleoptera</taxon>
        <taxon>Polyphaga</taxon>
        <taxon>Cucujiformia</taxon>
        <taxon>Chrysomeloidea</taxon>
        <taxon>Chrysomelidae</taxon>
        <taxon>Bruchinae</taxon>
        <taxon>Bruchini</taxon>
        <taxon>Acanthoscelides</taxon>
    </lineage>
</organism>
<comment type="similarity">
    <text evidence="1">Belongs to the GMC oxidoreductase family.</text>
</comment>
<dbReference type="Proteomes" id="UP001152888">
    <property type="component" value="Unassembled WGS sequence"/>
</dbReference>
<dbReference type="EMBL" id="CAKOFQ010006695">
    <property type="protein sequence ID" value="CAH1961416.1"/>
    <property type="molecule type" value="Genomic_DNA"/>
</dbReference>
<dbReference type="InterPro" id="IPR000172">
    <property type="entry name" value="GMC_OxRdtase_N"/>
</dbReference>
<sequence length="690" mass="77759">MSNSAIFLSVFLAVTGLVCSDQDYSDWNGFLESVGIMKNNDAMFTNWRSQDNNFFDDRTPLDEGNRYFSTRFYSPEFEQNVEFLTNMVEQLQDRANSYNLPTSYEQYLPRRSNIQDFGTFDFIVVGAGGAGAVVASRLSEISNWKVLLIEAGDYPDNVTAIPNMYLQVDFTRYNWNFATVPQTTACLGMVDRSCTAIRGRGIGGTTLTNGLVYSRGSFIDYERLAQELNDNRWSYENVLPYFKSSEDFRPTDTTATTDPSVHGYGGLLSVEYHLPESPQLQAFTAANNELGYQYSDYNNGIGLGHSPAQVNTRGGMSADTGSAFIMPFLNRRNLKVQLFSYATQIIIDKNKVARGVIFADAKTKRLYRAFANKEVIVSGGTYQSPQLLMLSGIGPRDHLESLGIPVRQDLPVGSNLRNHNCYYGMTFRTNYTEPILPTRNVVEQFLRGQGYYTTPGSNQGVAFYESQYSRGTRYPDIEIMFIPANATNALARTSYRLSNQTYEEMWGNIDFTNSFILYINALHTESRGTVRLRSANPYEYPLIDPRYLSDPANKDITTIFEGVQIALALMNTTAMRKINTQIQSHPLTACSQYQLFSDDYWYCHIRQMTWDLYHPVGTCAMSTSRKTGVVDSEMRVWGVKGLRVADASIFPFTFGGHPVAAIVMAAERVSDLIKQDHGVRMRKGSEFYSG</sequence>
<feature type="active site" description="Proton acceptor" evidence="2">
    <location>
        <position position="657"/>
    </location>
</feature>
<keyword evidence="3" id="KW-0274">FAD</keyword>
<comment type="cofactor">
    <cofactor evidence="3">
        <name>FAD</name>
        <dbReference type="ChEBI" id="CHEBI:57692"/>
    </cofactor>
</comment>
<feature type="signal peptide" evidence="4">
    <location>
        <begin position="1"/>
        <end position="20"/>
    </location>
</feature>
<dbReference type="InterPro" id="IPR036188">
    <property type="entry name" value="FAD/NAD-bd_sf"/>
</dbReference>
<dbReference type="Gene3D" id="3.30.560.10">
    <property type="entry name" value="Glucose Oxidase, domain 3"/>
    <property type="match status" value="1"/>
</dbReference>
<feature type="active site" description="Proton donor" evidence="2">
    <location>
        <position position="614"/>
    </location>
</feature>
<evidence type="ECO:0000256" key="1">
    <source>
        <dbReference type="ARBA" id="ARBA00010790"/>
    </source>
</evidence>
<dbReference type="PROSITE" id="PS00624">
    <property type="entry name" value="GMC_OXRED_2"/>
    <property type="match status" value="1"/>
</dbReference>
<comment type="caution">
    <text evidence="6">The sequence shown here is derived from an EMBL/GenBank/DDBJ whole genome shotgun (WGS) entry which is preliminary data.</text>
</comment>
<proteinExistence type="inferred from homology"/>
<evidence type="ECO:0000256" key="2">
    <source>
        <dbReference type="PIRSR" id="PIRSR000137-1"/>
    </source>
</evidence>
<feature type="binding site" evidence="3">
    <location>
        <begin position="209"/>
        <end position="212"/>
    </location>
    <ligand>
        <name>FAD</name>
        <dbReference type="ChEBI" id="CHEBI:57692"/>
    </ligand>
</feature>
<dbReference type="SUPFAM" id="SSF54373">
    <property type="entry name" value="FAD-linked reductases, C-terminal domain"/>
    <property type="match status" value="1"/>
</dbReference>
<dbReference type="PANTHER" id="PTHR11552">
    <property type="entry name" value="GLUCOSE-METHANOL-CHOLINE GMC OXIDOREDUCTASE"/>
    <property type="match status" value="1"/>
</dbReference>
<dbReference type="SUPFAM" id="SSF51905">
    <property type="entry name" value="FAD/NAD(P)-binding domain"/>
    <property type="match status" value="1"/>
</dbReference>
<dbReference type="InterPro" id="IPR012132">
    <property type="entry name" value="GMC_OxRdtase"/>
</dbReference>
<feature type="domain" description="Glucose-methanol-choline oxidoreductase N-terminal" evidence="5">
    <location>
        <begin position="380"/>
        <end position="394"/>
    </location>
</feature>
<dbReference type="GO" id="GO:0016614">
    <property type="term" value="F:oxidoreductase activity, acting on CH-OH group of donors"/>
    <property type="evidence" value="ECO:0007669"/>
    <property type="project" value="InterPro"/>
</dbReference>
<dbReference type="Pfam" id="PF05199">
    <property type="entry name" value="GMC_oxred_C"/>
    <property type="match status" value="1"/>
</dbReference>
<evidence type="ECO:0000313" key="7">
    <source>
        <dbReference type="Proteomes" id="UP001152888"/>
    </source>
</evidence>
<evidence type="ECO:0000256" key="3">
    <source>
        <dbReference type="PIRSR" id="PIRSR000137-2"/>
    </source>
</evidence>
<keyword evidence="4" id="KW-0732">Signal</keyword>
<keyword evidence="3" id="KW-0285">Flavoprotein</keyword>
<gene>
    <name evidence="6" type="ORF">ACAOBT_LOCUS4150</name>
</gene>
<feature type="chain" id="PRO_5040107857" description="Glucose-methanol-choline oxidoreductase N-terminal domain-containing protein" evidence="4">
    <location>
        <begin position="21"/>
        <end position="690"/>
    </location>
</feature>
<reference evidence="6" key="1">
    <citation type="submission" date="2022-03" db="EMBL/GenBank/DDBJ databases">
        <authorList>
            <person name="Sayadi A."/>
        </authorList>
    </citation>
    <scope>NUCLEOTIDE SEQUENCE</scope>
</reference>
<evidence type="ECO:0000259" key="5">
    <source>
        <dbReference type="PROSITE" id="PS00624"/>
    </source>
</evidence>
<dbReference type="InterPro" id="IPR007867">
    <property type="entry name" value="GMC_OxRtase_C"/>
</dbReference>
<evidence type="ECO:0000256" key="4">
    <source>
        <dbReference type="SAM" id="SignalP"/>
    </source>
</evidence>
<protein>
    <recommendedName>
        <fullName evidence="5">Glucose-methanol-choline oxidoreductase N-terminal domain-containing protein</fullName>
    </recommendedName>
</protein>